<protein>
    <recommendedName>
        <fullName evidence="4">Alpha/beta hydrolase fold-3 domain-containing protein</fullName>
    </recommendedName>
</protein>
<evidence type="ECO:0000313" key="2">
    <source>
        <dbReference type="EMBL" id="CDK26934.1"/>
    </source>
</evidence>
<evidence type="ECO:0000313" key="3">
    <source>
        <dbReference type="Proteomes" id="UP000019384"/>
    </source>
</evidence>
<feature type="region of interest" description="Disordered" evidence="1">
    <location>
        <begin position="171"/>
        <end position="217"/>
    </location>
</feature>
<feature type="compositionally biased region" description="Polar residues" evidence="1">
    <location>
        <begin position="189"/>
        <end position="205"/>
    </location>
</feature>
<accession>W6MK64</accession>
<dbReference type="RefSeq" id="XP_022458930.1">
    <property type="nucleotide sequence ID" value="XM_022603201.1"/>
</dbReference>
<reference evidence="2" key="2">
    <citation type="submission" date="2014-02" db="EMBL/GenBank/DDBJ databases">
        <title>Complete DNA sequence of /Kuraishia capsulata/ illustrates novel genomic features among budding yeasts (/Saccharomycotina/).</title>
        <authorList>
            <person name="Morales L."/>
            <person name="Noel B."/>
            <person name="Porcel B."/>
            <person name="Marcet-Houben M."/>
            <person name="Hullo M-F."/>
            <person name="Sacerdot C."/>
            <person name="Tekaia F."/>
            <person name="Leh-Louis V."/>
            <person name="Despons L."/>
            <person name="Khanna V."/>
            <person name="Aury J-M."/>
            <person name="Barbe V."/>
            <person name="Couloux A."/>
            <person name="Labadie K."/>
            <person name="Pelletier E."/>
            <person name="Souciet J-L."/>
            <person name="Boekhout T."/>
            <person name="Gabaldon T."/>
            <person name="Wincker P."/>
            <person name="Dujon B."/>
        </authorList>
    </citation>
    <scope>NUCLEOTIDE SEQUENCE</scope>
    <source>
        <strain evidence="2">CBS 1993</strain>
    </source>
</reference>
<dbReference type="EMBL" id="HG793127">
    <property type="protein sequence ID" value="CDK26934.1"/>
    <property type="molecule type" value="Genomic_DNA"/>
</dbReference>
<sequence length="382" mass="42477">MQNYSKQVSSEHLYLALVSGKVQKRLFDIRAFLQAYSGIEDSDYAEYRDADNKFSGIWLRSTCRGPEHDLVIFYIPNLLLRCGMPYFYVEYLITLQSLLLVQGFHSPAVFIVDVSPGVDMDANELFMRIINAWSFIGQSHPNAKVIIAGDSFGATIALSLMILIACSRNSETGSSEAGNGETKDGENAKVTSTEDPSTEQESTTSPPAPAPPALPNMQRPFGALLISPLLVGHHEPKSALGEGRLAIWAQRSTEFFRNITLFGKDIEPNPMRVQNVEIWKEAAPEKGMIISHGASEDLQQNLENFTEMIAGIVHTKVVISESSPFLPPLYSFFTENIQDEKEDSAFVLSAIISRMALWHTHFYLHPGSHEPMNPLSIDDLHT</sequence>
<dbReference type="Proteomes" id="UP000019384">
    <property type="component" value="Unassembled WGS sequence"/>
</dbReference>
<evidence type="ECO:0008006" key="4">
    <source>
        <dbReference type="Google" id="ProtNLM"/>
    </source>
</evidence>
<dbReference type="STRING" id="1382522.W6MK64"/>
<gene>
    <name evidence="2" type="ORF">KUCA_T00002911001</name>
</gene>
<organism evidence="2 3">
    <name type="scientific">Kuraishia capsulata CBS 1993</name>
    <dbReference type="NCBI Taxonomy" id="1382522"/>
    <lineage>
        <taxon>Eukaryota</taxon>
        <taxon>Fungi</taxon>
        <taxon>Dikarya</taxon>
        <taxon>Ascomycota</taxon>
        <taxon>Saccharomycotina</taxon>
        <taxon>Pichiomycetes</taxon>
        <taxon>Pichiales</taxon>
        <taxon>Pichiaceae</taxon>
        <taxon>Kuraishia</taxon>
    </lineage>
</organism>
<dbReference type="GeneID" id="34520318"/>
<dbReference type="OrthoDB" id="408631at2759"/>
<proteinExistence type="predicted"/>
<reference evidence="2" key="1">
    <citation type="submission" date="2013-12" db="EMBL/GenBank/DDBJ databases">
        <authorList>
            <person name="Genoscope - CEA"/>
        </authorList>
    </citation>
    <scope>NUCLEOTIDE SEQUENCE</scope>
    <source>
        <strain evidence="2">CBS 1993</strain>
    </source>
</reference>
<dbReference type="HOGENOM" id="CLU_723752_0_0_1"/>
<name>W6MK64_9ASCO</name>
<dbReference type="AlphaFoldDB" id="W6MK64"/>
<keyword evidence="3" id="KW-1185">Reference proteome</keyword>
<evidence type="ECO:0000256" key="1">
    <source>
        <dbReference type="SAM" id="MobiDB-lite"/>
    </source>
</evidence>